<dbReference type="PANTHER" id="PTHR47843:SF5">
    <property type="entry name" value="BTB_POZ DOMAIN PROTEIN"/>
    <property type="match status" value="1"/>
</dbReference>
<dbReference type="AlphaFoldDB" id="A0A9Q8PJS4"/>
<dbReference type="OrthoDB" id="6359816at2759"/>
<dbReference type="InterPro" id="IPR011333">
    <property type="entry name" value="SKP1/BTB/POZ_sf"/>
</dbReference>
<dbReference type="Proteomes" id="UP000756132">
    <property type="component" value="Chromosome 11"/>
</dbReference>
<gene>
    <name evidence="2" type="ORF">CLAFUR5_13238</name>
</gene>
<dbReference type="SUPFAM" id="SSF54695">
    <property type="entry name" value="POZ domain"/>
    <property type="match status" value="1"/>
</dbReference>
<dbReference type="GeneID" id="71993116"/>
<sequence>MWESTCGGIGMDGSLLLVRTASNSASLGLLHVHGSTVRRQQSYKHQRNPHHYHHAAQHPSHIMEAIREAYEKREYTDVVVVCGDRTWDAHQVVVLKKSPYFKSNTKGNKVQLTNDDTDVVAATIHYCYYQTYPASMRRPSL</sequence>
<dbReference type="InterPro" id="IPR000210">
    <property type="entry name" value="BTB/POZ_dom"/>
</dbReference>
<dbReference type="PANTHER" id="PTHR47843">
    <property type="entry name" value="BTB DOMAIN-CONTAINING PROTEIN-RELATED"/>
    <property type="match status" value="1"/>
</dbReference>
<dbReference type="Gene3D" id="3.30.710.10">
    <property type="entry name" value="Potassium Channel Kv1.1, Chain A"/>
    <property type="match status" value="1"/>
</dbReference>
<organism evidence="2 3">
    <name type="scientific">Passalora fulva</name>
    <name type="common">Tomato leaf mold</name>
    <name type="synonym">Cladosporium fulvum</name>
    <dbReference type="NCBI Taxonomy" id="5499"/>
    <lineage>
        <taxon>Eukaryota</taxon>
        <taxon>Fungi</taxon>
        <taxon>Dikarya</taxon>
        <taxon>Ascomycota</taxon>
        <taxon>Pezizomycotina</taxon>
        <taxon>Dothideomycetes</taxon>
        <taxon>Dothideomycetidae</taxon>
        <taxon>Mycosphaerellales</taxon>
        <taxon>Mycosphaerellaceae</taxon>
        <taxon>Fulvia</taxon>
    </lineage>
</organism>
<evidence type="ECO:0000313" key="3">
    <source>
        <dbReference type="Proteomes" id="UP000756132"/>
    </source>
</evidence>
<evidence type="ECO:0000313" key="2">
    <source>
        <dbReference type="EMBL" id="UJO23939.1"/>
    </source>
</evidence>
<proteinExistence type="predicted"/>
<dbReference type="CDD" id="cd18186">
    <property type="entry name" value="BTB_POZ_ZBTB_KLHL-like"/>
    <property type="match status" value="1"/>
</dbReference>
<accession>A0A9Q8PJS4</accession>
<dbReference type="PROSITE" id="PS50097">
    <property type="entry name" value="BTB"/>
    <property type="match status" value="1"/>
</dbReference>
<reference evidence="2" key="1">
    <citation type="submission" date="2021-12" db="EMBL/GenBank/DDBJ databases">
        <authorList>
            <person name="Zaccaron A."/>
            <person name="Stergiopoulos I."/>
        </authorList>
    </citation>
    <scope>NUCLEOTIDE SEQUENCE</scope>
    <source>
        <strain evidence="2">Race5_Kim</strain>
    </source>
</reference>
<dbReference type="Pfam" id="PF00651">
    <property type="entry name" value="BTB"/>
    <property type="match status" value="1"/>
</dbReference>
<dbReference type="KEGG" id="ffu:CLAFUR5_13238"/>
<evidence type="ECO:0000259" key="1">
    <source>
        <dbReference type="PROSITE" id="PS50097"/>
    </source>
</evidence>
<protein>
    <recommendedName>
        <fullName evidence="1">BTB domain-containing protein</fullName>
    </recommendedName>
</protein>
<dbReference type="EMBL" id="CP090173">
    <property type="protein sequence ID" value="UJO23939.1"/>
    <property type="molecule type" value="Genomic_DNA"/>
</dbReference>
<keyword evidence="3" id="KW-1185">Reference proteome</keyword>
<feature type="domain" description="BTB" evidence="1">
    <location>
        <begin position="76"/>
        <end position="128"/>
    </location>
</feature>
<reference evidence="2" key="2">
    <citation type="journal article" date="2022" name="Microb. Genom.">
        <title>A chromosome-scale genome assembly of the tomato pathogen Cladosporium fulvum reveals a compartmentalized genome architecture and the presence of a dispensable chromosome.</title>
        <authorList>
            <person name="Zaccaron A.Z."/>
            <person name="Chen L.H."/>
            <person name="Samaras A."/>
            <person name="Stergiopoulos I."/>
        </authorList>
    </citation>
    <scope>NUCLEOTIDE SEQUENCE</scope>
    <source>
        <strain evidence="2">Race5_Kim</strain>
    </source>
</reference>
<dbReference type="RefSeq" id="XP_047768305.1">
    <property type="nucleotide sequence ID" value="XM_047912386.1"/>
</dbReference>
<name>A0A9Q8PJS4_PASFU</name>